<gene>
    <name evidence="1" type="ORF">CLUMA_CG012922</name>
</gene>
<dbReference type="EMBL" id="CVRI01000051">
    <property type="protein sequence ID" value="CRK99610.1"/>
    <property type="molecule type" value="Genomic_DNA"/>
</dbReference>
<organism evidence="1 2">
    <name type="scientific">Clunio marinus</name>
    <dbReference type="NCBI Taxonomy" id="568069"/>
    <lineage>
        <taxon>Eukaryota</taxon>
        <taxon>Metazoa</taxon>
        <taxon>Ecdysozoa</taxon>
        <taxon>Arthropoda</taxon>
        <taxon>Hexapoda</taxon>
        <taxon>Insecta</taxon>
        <taxon>Pterygota</taxon>
        <taxon>Neoptera</taxon>
        <taxon>Endopterygota</taxon>
        <taxon>Diptera</taxon>
        <taxon>Nematocera</taxon>
        <taxon>Chironomoidea</taxon>
        <taxon>Chironomidae</taxon>
        <taxon>Clunio</taxon>
    </lineage>
</organism>
<accession>A0A1J1IIL4</accession>
<evidence type="ECO:0000313" key="1">
    <source>
        <dbReference type="EMBL" id="CRK99610.1"/>
    </source>
</evidence>
<sequence length="74" mass="8832">MIAQHVVQIVSTLRSELEIFPHILHMPRQDFIMVSTTQKARKRKELKERRRIEKKLRKKMWGSHGELLRTGLKG</sequence>
<dbReference type="Proteomes" id="UP000183832">
    <property type="component" value="Unassembled WGS sequence"/>
</dbReference>
<dbReference type="AlphaFoldDB" id="A0A1J1IIL4"/>
<reference evidence="1 2" key="1">
    <citation type="submission" date="2015-04" db="EMBL/GenBank/DDBJ databases">
        <authorList>
            <person name="Syromyatnikov M.Y."/>
            <person name="Popov V.N."/>
        </authorList>
    </citation>
    <scope>NUCLEOTIDE SEQUENCE [LARGE SCALE GENOMIC DNA]</scope>
</reference>
<proteinExistence type="predicted"/>
<protein>
    <submittedName>
        <fullName evidence="1">CLUMA_CG012922, isoform A</fullName>
    </submittedName>
</protein>
<keyword evidence="2" id="KW-1185">Reference proteome</keyword>
<evidence type="ECO:0000313" key="2">
    <source>
        <dbReference type="Proteomes" id="UP000183832"/>
    </source>
</evidence>
<name>A0A1J1IIL4_9DIPT</name>